<gene>
    <name evidence="2" type="ORF">ACIA8P_36815</name>
</gene>
<dbReference type="EC" id="2.3.-.-" evidence="2"/>
<sequence>MFETARLQLRPMTRDEAEHILSGDRAGRHWSTGYPRTDDQDIARVFLGAPDTEPLFGPLQIVLQSSGVVIGCVGFFGPPDEQGTVEFGYGVAPEVEGRGYATEAVRALLHHAFTTGRVRHARADTAHDNLASQRVLEKAGLRRTSSDENLHYYECTAVSSATA</sequence>
<evidence type="ECO:0000259" key="1">
    <source>
        <dbReference type="PROSITE" id="PS51186"/>
    </source>
</evidence>
<dbReference type="InterPro" id="IPR051908">
    <property type="entry name" value="Ribosomal_N-acetyltransferase"/>
</dbReference>
<keyword evidence="3" id="KW-1185">Reference proteome</keyword>
<dbReference type="PROSITE" id="PS51186">
    <property type="entry name" value="GNAT"/>
    <property type="match status" value="1"/>
</dbReference>
<dbReference type="CDD" id="cd04301">
    <property type="entry name" value="NAT_SF"/>
    <property type="match status" value="1"/>
</dbReference>
<dbReference type="EMBL" id="JBITDC010000019">
    <property type="protein sequence ID" value="MFI5680122.1"/>
    <property type="molecule type" value="Genomic_DNA"/>
</dbReference>
<reference evidence="2 3" key="1">
    <citation type="submission" date="2024-10" db="EMBL/GenBank/DDBJ databases">
        <title>The Natural Products Discovery Center: Release of the First 8490 Sequenced Strains for Exploring Actinobacteria Biosynthetic Diversity.</title>
        <authorList>
            <person name="Kalkreuter E."/>
            <person name="Kautsar S.A."/>
            <person name="Yang D."/>
            <person name="Bader C.D."/>
            <person name="Teijaro C.N."/>
            <person name="Fluegel L."/>
            <person name="Davis C.M."/>
            <person name="Simpson J.R."/>
            <person name="Lauterbach L."/>
            <person name="Steele A.D."/>
            <person name="Gui C."/>
            <person name="Meng S."/>
            <person name="Li G."/>
            <person name="Viehrig K."/>
            <person name="Ye F."/>
            <person name="Su P."/>
            <person name="Kiefer A.F."/>
            <person name="Nichols A."/>
            <person name="Cepeda A.J."/>
            <person name="Yan W."/>
            <person name="Fan B."/>
            <person name="Jiang Y."/>
            <person name="Adhikari A."/>
            <person name="Zheng C.-J."/>
            <person name="Schuster L."/>
            <person name="Cowan T.M."/>
            <person name="Smanski M.J."/>
            <person name="Chevrette M.G."/>
            <person name="De Carvalho L.P.S."/>
            <person name="Shen B."/>
        </authorList>
    </citation>
    <scope>NUCLEOTIDE SEQUENCE [LARGE SCALE GENOMIC DNA]</scope>
    <source>
        <strain evidence="2 3">NPDC051599</strain>
    </source>
</reference>
<protein>
    <submittedName>
        <fullName evidence="2">GNAT family N-acetyltransferase</fullName>
        <ecNumber evidence="2">2.3.-.-</ecNumber>
    </submittedName>
</protein>
<feature type="domain" description="N-acetyltransferase" evidence="1">
    <location>
        <begin position="7"/>
        <end position="158"/>
    </location>
</feature>
<dbReference type="PANTHER" id="PTHR43441">
    <property type="entry name" value="RIBOSOMAL-PROTEIN-SERINE ACETYLTRANSFERASE"/>
    <property type="match status" value="1"/>
</dbReference>
<evidence type="ECO:0000313" key="3">
    <source>
        <dbReference type="Proteomes" id="UP001612415"/>
    </source>
</evidence>
<organism evidence="2 3">
    <name type="scientific">Streptomyces cellulosae</name>
    <dbReference type="NCBI Taxonomy" id="1968"/>
    <lineage>
        <taxon>Bacteria</taxon>
        <taxon>Bacillati</taxon>
        <taxon>Actinomycetota</taxon>
        <taxon>Actinomycetes</taxon>
        <taxon>Kitasatosporales</taxon>
        <taxon>Streptomycetaceae</taxon>
        <taxon>Streptomyces</taxon>
    </lineage>
</organism>
<dbReference type="SUPFAM" id="SSF55729">
    <property type="entry name" value="Acyl-CoA N-acyltransferases (Nat)"/>
    <property type="match status" value="1"/>
</dbReference>
<name>A0ABW7YCJ7_STRCE</name>
<dbReference type="Gene3D" id="3.40.630.30">
    <property type="match status" value="1"/>
</dbReference>
<dbReference type="Proteomes" id="UP001612415">
    <property type="component" value="Unassembled WGS sequence"/>
</dbReference>
<comment type="caution">
    <text evidence="2">The sequence shown here is derived from an EMBL/GenBank/DDBJ whole genome shotgun (WGS) entry which is preliminary data.</text>
</comment>
<accession>A0ABW7YCJ7</accession>
<dbReference type="GO" id="GO:0016746">
    <property type="term" value="F:acyltransferase activity"/>
    <property type="evidence" value="ECO:0007669"/>
    <property type="project" value="UniProtKB-KW"/>
</dbReference>
<evidence type="ECO:0000313" key="2">
    <source>
        <dbReference type="EMBL" id="MFI5680122.1"/>
    </source>
</evidence>
<keyword evidence="2" id="KW-0808">Transferase</keyword>
<dbReference type="Pfam" id="PF13302">
    <property type="entry name" value="Acetyltransf_3"/>
    <property type="match status" value="1"/>
</dbReference>
<dbReference type="PANTHER" id="PTHR43441:SF6">
    <property type="entry name" value="N-ACETYLTRANSFERASE DOMAIN-CONTAINING PROTEIN"/>
    <property type="match status" value="1"/>
</dbReference>
<dbReference type="InterPro" id="IPR000182">
    <property type="entry name" value="GNAT_dom"/>
</dbReference>
<dbReference type="RefSeq" id="WP_398660575.1">
    <property type="nucleotide sequence ID" value="NZ_JBITDC010000019.1"/>
</dbReference>
<dbReference type="InterPro" id="IPR016181">
    <property type="entry name" value="Acyl_CoA_acyltransferase"/>
</dbReference>
<proteinExistence type="predicted"/>
<keyword evidence="2" id="KW-0012">Acyltransferase</keyword>